<dbReference type="InterPro" id="IPR049808">
    <property type="entry name" value="CONSTANS-like_Bbox1"/>
</dbReference>
<dbReference type="AlphaFoldDB" id="A0A8B7C1J8"/>
<evidence type="ECO:0000256" key="5">
    <source>
        <dbReference type="ARBA" id="ARBA00022833"/>
    </source>
</evidence>
<dbReference type="InterPro" id="IPR010402">
    <property type="entry name" value="CCT_domain"/>
</dbReference>
<comment type="subcellular location">
    <subcellularLocation>
        <location evidence="1 8">Nucleus</location>
    </subcellularLocation>
</comment>
<keyword evidence="12" id="KW-1185">Reference proteome</keyword>
<dbReference type="SMART" id="SM00336">
    <property type="entry name" value="BBOX"/>
    <property type="match status" value="2"/>
</dbReference>
<dbReference type="InterPro" id="IPR045281">
    <property type="entry name" value="CONSTANS-like"/>
</dbReference>
<dbReference type="PANTHER" id="PTHR31319">
    <property type="entry name" value="ZINC FINGER PROTEIN CONSTANS-LIKE 4"/>
    <property type="match status" value="1"/>
</dbReference>
<dbReference type="GO" id="GO:0003700">
    <property type="term" value="F:DNA-binding transcription factor activity"/>
    <property type="evidence" value="ECO:0007669"/>
    <property type="project" value="TreeGrafter"/>
</dbReference>
<dbReference type="Pfam" id="PF00643">
    <property type="entry name" value="zf-B_box"/>
    <property type="match status" value="1"/>
</dbReference>
<evidence type="ECO:0000259" key="10">
    <source>
        <dbReference type="PROSITE" id="PS50119"/>
    </source>
</evidence>
<evidence type="ECO:0000256" key="2">
    <source>
        <dbReference type="ARBA" id="ARBA00010024"/>
    </source>
</evidence>
<evidence type="ECO:0000313" key="13">
    <source>
        <dbReference type="RefSeq" id="XP_008789696.2"/>
    </source>
</evidence>
<dbReference type="OrthoDB" id="153872at2759"/>
<reference evidence="13" key="2">
    <citation type="submission" date="2025-08" db="UniProtKB">
        <authorList>
            <consortium name="RefSeq"/>
        </authorList>
    </citation>
    <scope>IDENTIFICATION</scope>
    <source>
        <tissue evidence="13">Young leaves</tissue>
    </source>
</reference>
<evidence type="ECO:0000256" key="9">
    <source>
        <dbReference type="SAM" id="MobiDB-lite"/>
    </source>
</evidence>
<dbReference type="GeneID" id="103707107"/>
<dbReference type="RefSeq" id="XP_008789696.2">
    <property type="nucleotide sequence ID" value="XM_008791474.4"/>
</dbReference>
<keyword evidence="4 7" id="KW-0863">Zinc-finger</keyword>
<evidence type="ECO:0000256" key="6">
    <source>
        <dbReference type="ARBA" id="ARBA00023242"/>
    </source>
</evidence>
<evidence type="ECO:0000256" key="4">
    <source>
        <dbReference type="ARBA" id="ARBA00022771"/>
    </source>
</evidence>
<evidence type="ECO:0000256" key="7">
    <source>
        <dbReference type="PROSITE-ProRule" id="PRU00024"/>
    </source>
</evidence>
<sequence length="365" mass="38693">MASETEGGKGGYWGLAPRRCDSCKGSPALLFCRADAAYLCGTCDARVHRANKLASRHERVWMCEVCEQAPASVTCKADAAALCVSCDADIHSANPLACRHERVPVVPFLEPAASALKSAAAAAGGGGFLFKGADDCDEEENEPEAASWLLPDPVPPNPNLKGGTMEAPELKAADYFFSDVDPYLDLDYASSMDARFHQTDSVVPVQAKAVGGPPPPALLALDGDDFTRSKPSYSSYTAHSVSHSGGTVSSSEVGVVPDGSCGGGGGVGAMADVTNPYGGAGRAGNPAAQMDREARVMRYREKRKNRRFEKTIRYASRKAYAETRPRIKGRFAKRTEIETEVDRMYSSAAAAAFMVDGVYGVVPSF</sequence>
<dbReference type="GO" id="GO:0005634">
    <property type="term" value="C:nucleus"/>
    <property type="evidence" value="ECO:0007669"/>
    <property type="project" value="UniProtKB-SubCell"/>
</dbReference>
<dbReference type="GO" id="GO:0009909">
    <property type="term" value="P:regulation of flower development"/>
    <property type="evidence" value="ECO:0007669"/>
    <property type="project" value="InterPro"/>
</dbReference>
<evidence type="ECO:0000256" key="3">
    <source>
        <dbReference type="ARBA" id="ARBA00022723"/>
    </source>
</evidence>
<feature type="domain" description="CCT" evidence="11">
    <location>
        <begin position="292"/>
        <end position="334"/>
    </location>
</feature>
<evidence type="ECO:0000259" key="11">
    <source>
        <dbReference type="PROSITE" id="PS51017"/>
    </source>
</evidence>
<dbReference type="InterPro" id="IPR000315">
    <property type="entry name" value="Znf_B-box"/>
</dbReference>
<feature type="domain" description="B box-type" evidence="10">
    <location>
        <begin position="15"/>
        <end position="62"/>
    </location>
</feature>
<protein>
    <submittedName>
        <fullName evidence="13">Zinc finger protein CONSTANS-LIKE 4</fullName>
    </submittedName>
</protein>
<accession>A0A8B7C1J8</accession>
<name>A0A8B7C1J8_PHODC</name>
<dbReference type="PROSITE" id="PS51017">
    <property type="entry name" value="CCT"/>
    <property type="match status" value="1"/>
</dbReference>
<keyword evidence="5" id="KW-0862">Zinc</keyword>
<dbReference type="KEGG" id="pda:103707107"/>
<keyword evidence="6 8" id="KW-0539">Nucleus</keyword>
<feature type="region of interest" description="Disordered" evidence="9">
    <location>
        <begin position="141"/>
        <end position="165"/>
    </location>
</feature>
<dbReference type="Proteomes" id="UP000228380">
    <property type="component" value="Chromosome 7"/>
</dbReference>
<dbReference type="PROSITE" id="PS50119">
    <property type="entry name" value="ZF_BBOX"/>
    <property type="match status" value="2"/>
</dbReference>
<gene>
    <name evidence="13" type="primary">LOC103707107</name>
</gene>
<feature type="domain" description="B box-type" evidence="10">
    <location>
        <begin position="58"/>
        <end position="105"/>
    </location>
</feature>
<dbReference type="GO" id="GO:0008270">
    <property type="term" value="F:zinc ion binding"/>
    <property type="evidence" value="ECO:0007669"/>
    <property type="project" value="UniProtKB-KW"/>
</dbReference>
<keyword evidence="3" id="KW-0479">Metal-binding</keyword>
<dbReference type="Pfam" id="PF06203">
    <property type="entry name" value="CCT"/>
    <property type="match status" value="1"/>
</dbReference>
<proteinExistence type="inferred from homology"/>
<reference evidence="12" key="1">
    <citation type="journal article" date="2019" name="Nat. Commun.">
        <title>Genome-wide association mapping of date palm fruit traits.</title>
        <authorList>
            <person name="Hazzouri K.M."/>
            <person name="Gros-Balthazard M."/>
            <person name="Flowers J.M."/>
            <person name="Copetti D."/>
            <person name="Lemansour A."/>
            <person name="Lebrun M."/>
            <person name="Masmoudi K."/>
            <person name="Ferrand S."/>
            <person name="Dhar M.I."/>
            <person name="Fresquez Z.A."/>
            <person name="Rosas U."/>
            <person name="Zhang J."/>
            <person name="Talag J."/>
            <person name="Lee S."/>
            <person name="Kudrna D."/>
            <person name="Powell R.F."/>
            <person name="Leitch I.J."/>
            <person name="Krueger R.R."/>
            <person name="Wing R.A."/>
            <person name="Amiri K.M.A."/>
            <person name="Purugganan M.D."/>
        </authorList>
    </citation>
    <scope>NUCLEOTIDE SEQUENCE [LARGE SCALE GENOMIC DNA]</scope>
    <source>
        <strain evidence="12">cv. Khalas</strain>
    </source>
</reference>
<dbReference type="PANTHER" id="PTHR31319:SF53">
    <property type="entry name" value="ZINC FINGER PROTEIN CONSTANS-LIKE 5"/>
    <property type="match status" value="1"/>
</dbReference>
<evidence type="ECO:0000256" key="8">
    <source>
        <dbReference type="PROSITE-ProRule" id="PRU00357"/>
    </source>
</evidence>
<evidence type="ECO:0000313" key="12">
    <source>
        <dbReference type="Proteomes" id="UP000228380"/>
    </source>
</evidence>
<dbReference type="CDD" id="cd19821">
    <property type="entry name" value="Bbox1_BBX-like"/>
    <property type="match status" value="2"/>
</dbReference>
<organism evidence="12 13">
    <name type="scientific">Phoenix dactylifera</name>
    <name type="common">Date palm</name>
    <dbReference type="NCBI Taxonomy" id="42345"/>
    <lineage>
        <taxon>Eukaryota</taxon>
        <taxon>Viridiplantae</taxon>
        <taxon>Streptophyta</taxon>
        <taxon>Embryophyta</taxon>
        <taxon>Tracheophyta</taxon>
        <taxon>Spermatophyta</taxon>
        <taxon>Magnoliopsida</taxon>
        <taxon>Liliopsida</taxon>
        <taxon>Arecaceae</taxon>
        <taxon>Coryphoideae</taxon>
        <taxon>Phoeniceae</taxon>
        <taxon>Phoenix</taxon>
    </lineage>
</organism>
<comment type="similarity">
    <text evidence="2">Belongs to the CONSTANS family.</text>
</comment>
<evidence type="ECO:0000256" key="1">
    <source>
        <dbReference type="ARBA" id="ARBA00004123"/>
    </source>
</evidence>